<sequence>MSVGGKLNRGIEPPPTGLAGYAPEVSHQPGAARAWSFTCRGRAMRCEGKGERRGPLSEAVRPRPVRIADRFCDSSTGCRSRSVSSPRLRLPGMSTDIVDESWTENEDGWGGERKKTWRKSQSSAESRQTWRRTNAASHGRRAGDHQGCPRAFREGTGRKGATSYQHHEPALRPAGGCLGPAVTGSWALPNRRLTIHHAARGNGERGLVPGRAATGASRRVTTIKLPRCAVDGGGCVRAGSGRRTGQAAGTTERRTGYDDVTVPGGRSPVAPNAPGSSGWKPLRGGRWATHPVSRTVTHASLAFVCAAAHQDRRAERRLMPFRRRGRRRSNGDRRRGGSPVSTGRICGRTRRRDARPSDNGGKDWMDPRGPSGANQESGRNRAACFKITDRSPSDGGSTQAQQRSGTSGRFGSRRVGGGKPPVGGFAASGGRQGDPRRSNGHAGGALGNLKH</sequence>
<comment type="caution">
    <text evidence="2">The sequence shown here is derived from an EMBL/GenBank/DDBJ whole genome shotgun (WGS) entry which is preliminary data.</text>
</comment>
<proteinExistence type="predicted"/>
<evidence type="ECO:0000256" key="1">
    <source>
        <dbReference type="SAM" id="MobiDB-lite"/>
    </source>
</evidence>
<name>K0RWZ4_THAOC</name>
<protein>
    <submittedName>
        <fullName evidence="2">Uncharacterized protein</fullName>
    </submittedName>
</protein>
<feature type="compositionally biased region" description="Gly residues" evidence="1">
    <location>
        <begin position="441"/>
        <end position="451"/>
    </location>
</feature>
<feature type="compositionally biased region" description="Polar residues" evidence="1">
    <location>
        <begin position="119"/>
        <end position="136"/>
    </location>
</feature>
<dbReference type="EMBL" id="AGNL01025691">
    <property type="protein sequence ID" value="EJK58283.1"/>
    <property type="molecule type" value="Genomic_DNA"/>
</dbReference>
<feature type="compositionally biased region" description="Basic and acidic residues" evidence="1">
    <location>
        <begin position="354"/>
        <end position="366"/>
    </location>
</feature>
<gene>
    <name evidence="2" type="ORF">THAOC_21611</name>
</gene>
<feature type="compositionally biased region" description="Gly residues" evidence="1">
    <location>
        <begin position="414"/>
        <end position="432"/>
    </location>
</feature>
<feature type="region of interest" description="Disordered" evidence="1">
    <location>
        <begin position="315"/>
        <end position="451"/>
    </location>
</feature>
<feature type="compositionally biased region" description="Basic residues" evidence="1">
    <location>
        <begin position="319"/>
        <end position="328"/>
    </location>
</feature>
<feature type="region of interest" description="Disordered" evidence="1">
    <location>
        <begin position="1"/>
        <end position="24"/>
    </location>
</feature>
<feature type="region of interest" description="Disordered" evidence="1">
    <location>
        <begin position="103"/>
        <end position="163"/>
    </location>
</feature>
<feature type="region of interest" description="Disordered" evidence="1">
    <location>
        <begin position="240"/>
        <end position="286"/>
    </location>
</feature>
<reference evidence="2 3" key="1">
    <citation type="journal article" date="2012" name="Genome Biol.">
        <title>Genome and low-iron response of an oceanic diatom adapted to chronic iron limitation.</title>
        <authorList>
            <person name="Lommer M."/>
            <person name="Specht M."/>
            <person name="Roy A.S."/>
            <person name="Kraemer L."/>
            <person name="Andreson R."/>
            <person name="Gutowska M.A."/>
            <person name="Wolf J."/>
            <person name="Bergner S.V."/>
            <person name="Schilhabel M.B."/>
            <person name="Klostermeier U.C."/>
            <person name="Beiko R.G."/>
            <person name="Rosenstiel P."/>
            <person name="Hippler M."/>
            <person name="Laroche J."/>
        </authorList>
    </citation>
    <scope>NUCLEOTIDE SEQUENCE [LARGE SCALE GENOMIC DNA]</scope>
    <source>
        <strain evidence="2 3">CCMP1005</strain>
    </source>
</reference>
<organism evidence="2 3">
    <name type="scientific">Thalassiosira oceanica</name>
    <name type="common">Marine diatom</name>
    <dbReference type="NCBI Taxonomy" id="159749"/>
    <lineage>
        <taxon>Eukaryota</taxon>
        <taxon>Sar</taxon>
        <taxon>Stramenopiles</taxon>
        <taxon>Ochrophyta</taxon>
        <taxon>Bacillariophyta</taxon>
        <taxon>Coscinodiscophyceae</taxon>
        <taxon>Thalassiosirophycidae</taxon>
        <taxon>Thalassiosirales</taxon>
        <taxon>Thalassiosiraceae</taxon>
        <taxon>Thalassiosira</taxon>
    </lineage>
</organism>
<dbReference type="AlphaFoldDB" id="K0RWZ4"/>
<evidence type="ECO:0000313" key="3">
    <source>
        <dbReference type="Proteomes" id="UP000266841"/>
    </source>
</evidence>
<accession>K0RWZ4</accession>
<keyword evidence="3" id="KW-1185">Reference proteome</keyword>
<evidence type="ECO:0000313" key="2">
    <source>
        <dbReference type="EMBL" id="EJK58283.1"/>
    </source>
</evidence>
<dbReference type="Proteomes" id="UP000266841">
    <property type="component" value="Unassembled WGS sequence"/>
</dbReference>